<comment type="similarity">
    <text evidence="1">Belongs to the CWC26 family.</text>
</comment>
<feature type="compositionally biased region" description="Basic and acidic residues" evidence="3">
    <location>
        <begin position="280"/>
        <end position="294"/>
    </location>
</feature>
<dbReference type="InterPro" id="IPR051112">
    <property type="entry name" value="CWC26_splicing_factor"/>
</dbReference>
<evidence type="ECO:0000256" key="3">
    <source>
        <dbReference type="SAM" id="MobiDB-lite"/>
    </source>
</evidence>
<dbReference type="GO" id="GO:0003723">
    <property type="term" value="F:RNA binding"/>
    <property type="evidence" value="ECO:0007669"/>
    <property type="project" value="TreeGrafter"/>
</dbReference>
<evidence type="ECO:0000313" key="4">
    <source>
        <dbReference type="EMBL" id="GBM63133.1"/>
    </source>
</evidence>
<organism evidence="4 5">
    <name type="scientific">Araneus ventricosus</name>
    <name type="common">Orbweaver spider</name>
    <name type="synonym">Epeira ventricosa</name>
    <dbReference type="NCBI Taxonomy" id="182803"/>
    <lineage>
        <taxon>Eukaryota</taxon>
        <taxon>Metazoa</taxon>
        <taxon>Ecdysozoa</taxon>
        <taxon>Arthropoda</taxon>
        <taxon>Chelicerata</taxon>
        <taxon>Arachnida</taxon>
        <taxon>Araneae</taxon>
        <taxon>Araneomorphae</taxon>
        <taxon>Entelegynae</taxon>
        <taxon>Araneoidea</taxon>
        <taxon>Araneidae</taxon>
        <taxon>Araneus</taxon>
    </lineage>
</organism>
<sequence length="466" mass="54112">MTTEKSKTEYLKRYLEGKKKKKPKKTSSNPLVPKIKILDENIDIKAMKFGEEEIEEEEEAPVVAEVIDERPEEVKIKEVYEPSKWKRLDSSANEYGESHAGDNKHTSSESKNHRRHDSDSDYSPPRKSQNQSSRMRHDSGSDISPPRKSSKVSKGRKERHDSDSDHSPPRRNASASQGKRRHDSDSDISPPRRSQNNEEHKYKRTKETMSDKHKKRDSDSDLSPERVRSLQRNIKQEKHSDSDLSPPRERDSSRSDKGARSRPTETLSGLKAGLQNAATLRKETQDLREREKKQINQLDEELSGRNAETIVRDRKSGRKRDFDGEYLEKLEKEKKQAELQQKYAQWGKGIEQSETQEQKLSEDLYESMKPLARYHGDEDLEEQLKAQIHDDDPMAEYIKKKKKKEISSAFPEYKGPPPPPNRFGIKPGYRWDGVDRSNGFEKKYFEKLSNSKAVQEEAYLWSVQDM</sequence>
<feature type="region of interest" description="Disordered" evidence="3">
    <location>
        <begin position="52"/>
        <end position="317"/>
    </location>
</feature>
<protein>
    <recommendedName>
        <fullName evidence="2">BUD13 homolog</fullName>
    </recommendedName>
</protein>
<feature type="compositionally biased region" description="Basic and acidic residues" evidence="3">
    <location>
        <begin position="67"/>
        <end position="89"/>
    </location>
</feature>
<dbReference type="GO" id="GO:0000398">
    <property type="term" value="P:mRNA splicing, via spliceosome"/>
    <property type="evidence" value="ECO:0007669"/>
    <property type="project" value="TreeGrafter"/>
</dbReference>
<comment type="caution">
    <text evidence="4">The sequence shown here is derived from an EMBL/GenBank/DDBJ whole genome shotgun (WGS) entry which is preliminary data.</text>
</comment>
<accession>A0A4Y2HCV9</accession>
<dbReference type="GO" id="GO:0005684">
    <property type="term" value="C:U2-type spliceosomal complex"/>
    <property type="evidence" value="ECO:0007669"/>
    <property type="project" value="TreeGrafter"/>
</dbReference>
<dbReference type="Proteomes" id="UP000499080">
    <property type="component" value="Unassembled WGS sequence"/>
</dbReference>
<feature type="compositionally biased region" description="Basic and acidic residues" evidence="3">
    <location>
        <begin position="96"/>
        <end position="119"/>
    </location>
</feature>
<feature type="compositionally biased region" description="Basic and acidic residues" evidence="3">
    <location>
        <begin position="158"/>
        <end position="168"/>
    </location>
</feature>
<dbReference type="PANTHER" id="PTHR31809">
    <property type="entry name" value="BUD13 HOMOLOG"/>
    <property type="match status" value="1"/>
</dbReference>
<evidence type="ECO:0000313" key="5">
    <source>
        <dbReference type="Proteomes" id="UP000499080"/>
    </source>
</evidence>
<gene>
    <name evidence="4" type="primary">BUD13</name>
    <name evidence="4" type="ORF">AVEN_150263_1</name>
</gene>
<feature type="compositionally biased region" description="Basic and acidic residues" evidence="3">
    <location>
        <begin position="195"/>
        <end position="263"/>
    </location>
</feature>
<dbReference type="Pfam" id="PF09736">
    <property type="entry name" value="Bud13"/>
    <property type="match status" value="1"/>
</dbReference>
<evidence type="ECO:0000256" key="1">
    <source>
        <dbReference type="ARBA" id="ARBA00011069"/>
    </source>
</evidence>
<dbReference type="InterPro" id="IPR018609">
    <property type="entry name" value="Bud13"/>
</dbReference>
<dbReference type="GO" id="GO:0070274">
    <property type="term" value="C:RES complex"/>
    <property type="evidence" value="ECO:0007669"/>
    <property type="project" value="TreeGrafter"/>
</dbReference>
<dbReference type="EMBL" id="BGPR01001852">
    <property type="protein sequence ID" value="GBM63133.1"/>
    <property type="molecule type" value="Genomic_DNA"/>
</dbReference>
<dbReference type="PANTHER" id="PTHR31809:SF0">
    <property type="entry name" value="BUD13 HOMOLOG"/>
    <property type="match status" value="1"/>
</dbReference>
<dbReference type="AlphaFoldDB" id="A0A4Y2HCV9"/>
<feature type="region of interest" description="Disordered" evidence="3">
    <location>
        <begin position="408"/>
        <end position="427"/>
    </location>
</feature>
<proteinExistence type="inferred from homology"/>
<feature type="compositionally biased region" description="Basic residues" evidence="3">
    <location>
        <begin position="148"/>
        <end position="157"/>
    </location>
</feature>
<reference evidence="4 5" key="1">
    <citation type="journal article" date="2019" name="Sci. Rep.">
        <title>Orb-weaving spider Araneus ventricosus genome elucidates the spidroin gene catalogue.</title>
        <authorList>
            <person name="Kono N."/>
            <person name="Nakamura H."/>
            <person name="Ohtoshi R."/>
            <person name="Moran D.A.P."/>
            <person name="Shinohara A."/>
            <person name="Yoshida Y."/>
            <person name="Fujiwara M."/>
            <person name="Mori M."/>
            <person name="Tomita M."/>
            <person name="Arakawa K."/>
        </authorList>
    </citation>
    <scope>NUCLEOTIDE SEQUENCE [LARGE SCALE GENOMIC DNA]</scope>
</reference>
<name>A0A4Y2HCV9_ARAVE</name>
<dbReference type="OrthoDB" id="6022at2759"/>
<keyword evidence="5" id="KW-1185">Reference proteome</keyword>
<evidence type="ECO:0000256" key="2">
    <source>
        <dbReference type="ARBA" id="ARBA00014454"/>
    </source>
</evidence>